<feature type="domain" description="Abortive phage infection protein C-terminal" evidence="1">
    <location>
        <begin position="238"/>
        <end position="548"/>
    </location>
</feature>
<dbReference type="AlphaFoldDB" id="A0A4D8PN06"/>
<dbReference type="Pfam" id="PF22879">
    <property type="entry name" value="AIPR_N"/>
    <property type="match status" value="1"/>
</dbReference>
<evidence type="ECO:0000313" key="3">
    <source>
        <dbReference type="EMBL" id="QCN97058.1"/>
    </source>
</evidence>
<dbReference type="KEGG" id="aare:D3093_17345"/>
<evidence type="ECO:0000313" key="4">
    <source>
        <dbReference type="Proteomes" id="UP000298595"/>
    </source>
</evidence>
<accession>A0A4D8PN06</accession>
<keyword evidence="3" id="KW-0614">Plasmid</keyword>
<dbReference type="Proteomes" id="UP000298595">
    <property type="component" value="Plasmid p1"/>
</dbReference>
<geneLocation type="plasmid" evidence="3 4">
    <name>p1</name>
</geneLocation>
<proteinExistence type="predicted"/>
<evidence type="ECO:0000259" key="2">
    <source>
        <dbReference type="Pfam" id="PF22879"/>
    </source>
</evidence>
<protein>
    <recommendedName>
        <fullName evidence="5">AIPR protein</fullName>
    </recommendedName>
</protein>
<sequence>MAFARRVADDVRERIEVGLDSGAGAYSEVGFTEYVMDFLSETGMVEAPVACHYEGTFRRGQVRISGFALSEDGDQLDLFTTLYFGGKQLEPVPQTDVSRAAERAARFFDAARKGLDKGLEPASQVFELASRIASGSDVIGRIRVFVLTDGLTSVKKINPTELAGIPARFEVFDMERLFRGMQAGLARDEIAVDFKATYGAPIPCLPMPPTAQDYSGYLAIIPGEVLYHLYDEYGPRLLELNVRSFLSARGKVNSGIRTTILREPDRFLAYNNGIVVTVDHVDLETLDDGRPAIRAVKGLQIVNGGQTTASIHRARKVDRADLSAVQVPAKITVIKSEKLDEMVQMISHYANSQNTVQPADFSANDPFHVKVEELASTIWCPGDETRWFYERARGGYQVALAREGTTPARARKFKERTPPQQKFTKTDLAKYLNAWDQKPHLVSYGAQKNFDAFMQGLRSGRRPDWTPDQAYYRHLIAKAILFRTVQLVARQEKFPAHQANITAYLVSYLSWRSGGNLDLEGIWQRQELSEELVALVRDWAHRIDRLLRDSAGARMVTEWAKKENCWSGLRGSDLPFPAKLPPELACRTVVPGERDGAFQPAQLETVEPEDYRNIEICKELDGPTWLRIHAWGRRTGGLRSWQIGIAHTLAGYAASGWEHGPSVKQARQGVRIINIARQAGCDAWKIEGEETAAS</sequence>
<gene>
    <name evidence="3" type="ORF">D3093_17345</name>
</gene>
<dbReference type="Pfam" id="PF10592">
    <property type="entry name" value="AIPR"/>
    <property type="match status" value="1"/>
</dbReference>
<feature type="domain" description="Abortive infection phage resistance protein N-terminal" evidence="2">
    <location>
        <begin position="31"/>
        <end position="179"/>
    </location>
</feature>
<dbReference type="InterPro" id="IPR055101">
    <property type="entry name" value="AIPR_N"/>
</dbReference>
<evidence type="ECO:0000259" key="1">
    <source>
        <dbReference type="Pfam" id="PF10592"/>
    </source>
</evidence>
<dbReference type="EMBL" id="CP032322">
    <property type="protein sequence ID" value="QCN97058.1"/>
    <property type="molecule type" value="Genomic_DNA"/>
</dbReference>
<name>A0A4D8PN06_9PROT</name>
<dbReference type="InterPro" id="IPR018891">
    <property type="entry name" value="AIPR_C"/>
</dbReference>
<organism evidence="3 4">
    <name type="scientific">Azospirillum argentinense</name>
    <dbReference type="NCBI Taxonomy" id="2970906"/>
    <lineage>
        <taxon>Bacteria</taxon>
        <taxon>Pseudomonadati</taxon>
        <taxon>Pseudomonadota</taxon>
        <taxon>Alphaproteobacteria</taxon>
        <taxon>Rhodospirillales</taxon>
        <taxon>Azospirillaceae</taxon>
        <taxon>Azospirillum</taxon>
    </lineage>
</organism>
<evidence type="ECO:0008006" key="5">
    <source>
        <dbReference type="Google" id="ProtNLM"/>
    </source>
</evidence>
<reference evidence="3 4" key="1">
    <citation type="submission" date="2018-09" db="EMBL/GenBank/DDBJ databases">
        <title>Whole genome based analysis of evolution and adaptive divergence in Indian and Brazilian strains of Azospirillum brasilense.</title>
        <authorList>
            <person name="Singh C."/>
            <person name="Tripathi A.K."/>
        </authorList>
    </citation>
    <scope>NUCLEOTIDE SEQUENCE [LARGE SCALE GENOMIC DNA]</scope>
    <source>
        <strain evidence="3 4">MTCC4035</strain>
        <plasmid evidence="3 4">p1</plasmid>
    </source>
</reference>